<evidence type="ECO:0000256" key="1">
    <source>
        <dbReference type="PROSITE-ProRule" id="PRU00267"/>
    </source>
</evidence>
<dbReference type="GO" id="GO:0005634">
    <property type="term" value="C:nucleus"/>
    <property type="evidence" value="ECO:0007669"/>
    <property type="project" value="UniProtKB-UniRule"/>
</dbReference>
<organism evidence="4 5">
    <name type="scientific">Gigaspora margarita</name>
    <dbReference type="NCBI Taxonomy" id="4874"/>
    <lineage>
        <taxon>Eukaryota</taxon>
        <taxon>Fungi</taxon>
        <taxon>Fungi incertae sedis</taxon>
        <taxon>Mucoromycota</taxon>
        <taxon>Glomeromycotina</taxon>
        <taxon>Glomeromycetes</taxon>
        <taxon>Diversisporales</taxon>
        <taxon>Gigasporaceae</taxon>
        <taxon>Gigaspora</taxon>
    </lineage>
</organism>
<evidence type="ECO:0000256" key="2">
    <source>
        <dbReference type="SAM" id="MobiDB-lite"/>
    </source>
</evidence>
<comment type="caution">
    <text evidence="4">The sequence shown here is derived from an EMBL/GenBank/DDBJ whole genome shotgun (WGS) entry which is preliminary data.</text>
</comment>
<evidence type="ECO:0000313" key="5">
    <source>
        <dbReference type="Proteomes" id="UP000439903"/>
    </source>
</evidence>
<dbReference type="InterPro" id="IPR036910">
    <property type="entry name" value="HMG_box_dom_sf"/>
</dbReference>
<keyword evidence="1" id="KW-0539">Nucleus</keyword>
<dbReference type="CDD" id="cd01389">
    <property type="entry name" value="HMG-box_ROX1-like"/>
    <property type="match status" value="1"/>
</dbReference>
<dbReference type="SUPFAM" id="SSF47095">
    <property type="entry name" value="HMG-box"/>
    <property type="match status" value="1"/>
</dbReference>
<protein>
    <submittedName>
        <fullName evidence="4">MATA-HMG</fullName>
    </submittedName>
</protein>
<keyword evidence="1" id="KW-0238">DNA-binding</keyword>
<keyword evidence="5" id="KW-1185">Reference proteome</keyword>
<dbReference type="Pfam" id="PF00505">
    <property type="entry name" value="HMG_box"/>
    <property type="match status" value="1"/>
</dbReference>
<reference evidence="4 5" key="1">
    <citation type="journal article" date="2019" name="Environ. Microbiol.">
        <title>At the nexus of three kingdoms: the genome of the mycorrhizal fungus Gigaspora margarita provides insights into plant, endobacterial and fungal interactions.</title>
        <authorList>
            <person name="Venice F."/>
            <person name="Ghignone S."/>
            <person name="Salvioli di Fossalunga A."/>
            <person name="Amselem J."/>
            <person name="Novero M."/>
            <person name="Xianan X."/>
            <person name="Sedzielewska Toro K."/>
            <person name="Morin E."/>
            <person name="Lipzen A."/>
            <person name="Grigoriev I.V."/>
            <person name="Henrissat B."/>
            <person name="Martin F.M."/>
            <person name="Bonfante P."/>
        </authorList>
    </citation>
    <scope>NUCLEOTIDE SEQUENCE [LARGE SCALE GENOMIC DNA]</scope>
    <source>
        <strain evidence="4 5">BEG34</strain>
    </source>
</reference>
<dbReference type="GO" id="GO:0003677">
    <property type="term" value="F:DNA binding"/>
    <property type="evidence" value="ECO:0007669"/>
    <property type="project" value="UniProtKB-UniRule"/>
</dbReference>
<dbReference type="SMART" id="SM00398">
    <property type="entry name" value="HMG"/>
    <property type="match status" value="1"/>
</dbReference>
<dbReference type="EMBL" id="WTPW01001475">
    <property type="protein sequence ID" value="KAF0433379.1"/>
    <property type="molecule type" value="Genomic_DNA"/>
</dbReference>
<proteinExistence type="predicted"/>
<dbReference type="InterPro" id="IPR009071">
    <property type="entry name" value="HMG_box_dom"/>
</dbReference>
<name>A0A8H4A6F0_GIGMA</name>
<dbReference type="OrthoDB" id="6247875at2759"/>
<feature type="DNA-binding region" description="HMG box" evidence="1">
    <location>
        <begin position="93"/>
        <end position="165"/>
    </location>
</feature>
<feature type="compositionally biased region" description="Polar residues" evidence="2">
    <location>
        <begin position="10"/>
        <end position="19"/>
    </location>
</feature>
<dbReference type="Proteomes" id="UP000439903">
    <property type="component" value="Unassembled WGS sequence"/>
</dbReference>
<dbReference type="Gene3D" id="1.10.30.10">
    <property type="entry name" value="High mobility group box domain"/>
    <property type="match status" value="1"/>
</dbReference>
<evidence type="ECO:0000259" key="3">
    <source>
        <dbReference type="PROSITE" id="PS50118"/>
    </source>
</evidence>
<feature type="compositionally biased region" description="Polar residues" evidence="2">
    <location>
        <begin position="27"/>
        <end position="38"/>
    </location>
</feature>
<sequence length="192" mass="22452">MDLFFVFEDPSSSTNTPQTETEDSSKKIMNNTNFSSEKNLPFVFENPSKSSNSPQTDLEGSLKKMTEENFYQTTLPPDVLLAPHKRKRRSGKPPRAQNKFILFRKDYIARVRKEDPVRTKSMNTRDFSKEAKQQWEVQPVEVKRLFTIMADVAAKRHKAMYPGYVYEPEKKEKHVPEEFSEFIDYSHCSQTL</sequence>
<evidence type="ECO:0000313" key="4">
    <source>
        <dbReference type="EMBL" id="KAF0433379.1"/>
    </source>
</evidence>
<feature type="compositionally biased region" description="Polar residues" evidence="2">
    <location>
        <begin position="47"/>
        <end position="58"/>
    </location>
</feature>
<dbReference type="PROSITE" id="PS50118">
    <property type="entry name" value="HMG_BOX_2"/>
    <property type="match status" value="1"/>
</dbReference>
<feature type="region of interest" description="Disordered" evidence="2">
    <location>
        <begin position="1"/>
        <end position="59"/>
    </location>
</feature>
<dbReference type="AlphaFoldDB" id="A0A8H4A6F0"/>
<accession>A0A8H4A6F0</accession>
<feature type="domain" description="HMG box" evidence="3">
    <location>
        <begin position="93"/>
        <end position="165"/>
    </location>
</feature>
<gene>
    <name evidence="4" type="ORF">F8M41_005079</name>
</gene>